<keyword evidence="1" id="KW-0175">Coiled coil</keyword>
<dbReference type="InterPro" id="IPR036691">
    <property type="entry name" value="Endo/exonu/phosph_ase_sf"/>
</dbReference>
<dbReference type="EMBL" id="REGN01009918">
    <property type="protein sequence ID" value="RNA00098.1"/>
    <property type="molecule type" value="Genomic_DNA"/>
</dbReference>
<evidence type="ECO:0000313" key="4">
    <source>
        <dbReference type="Proteomes" id="UP000276133"/>
    </source>
</evidence>
<sequence length="478" mass="54093">MVTQAWTRVGEKTVVNCWKKCDVIKDRQINRLTSECFLNENDESLANSKQPTYSKIFDIVTDRHKYKAGDEDTDHVEVVIVVFVVVVVVVVKVDAEEDAEEDAEVEVNGSTLVEIEADVTEELDDGPFVVGIILESHSAQPCNSSNVLRDEGDSEYLSDLELTDPLAQRGSVFPLLNHLTTEYFKMPPIVEVKKEVMSEEEKEKKVKAAKASKKAYQKRKEKIQEEALVKYVDEQIQKENKNSKEKIISEFEAMNLQARREVLRKFYVPKASLQRKTAGSELGSACYFAHFKPRQVNPTHGGGVLILVNNKINCFKISEFDLDIDHVGIKIDSKGICFYLVSLYVPSNTLKKYLIKSYCELGEDLIILGDLNAKTPVVGCRSLDANGRVLEEIIDSELDLCVLNEPSKPTYFRYNNNLKKVDYSELLDLFLCTKSLANKMTSIEILTDSKMGSDHDPVMCTFGFNKDFRLDLTEAEPH</sequence>
<keyword evidence="4" id="KW-1185">Reference proteome</keyword>
<keyword evidence="3" id="KW-0548">Nucleotidyltransferase</keyword>
<gene>
    <name evidence="3" type="ORF">BpHYR1_028708</name>
</gene>
<accession>A0A3M7PN75</accession>
<dbReference type="PANTHER" id="PTHR33273:SF4">
    <property type="entry name" value="ENDONUCLEASE_EXONUCLEASE_PHOSPHATASE DOMAIN-CONTAINING PROTEIN"/>
    <property type="match status" value="1"/>
</dbReference>
<comment type="caution">
    <text evidence="3">The sequence shown here is derived from an EMBL/GenBank/DDBJ whole genome shotgun (WGS) entry which is preliminary data.</text>
</comment>
<keyword evidence="3" id="KW-0808">Transferase</keyword>
<dbReference type="SUPFAM" id="SSF56219">
    <property type="entry name" value="DNase I-like"/>
    <property type="match status" value="1"/>
</dbReference>
<evidence type="ECO:0000313" key="3">
    <source>
        <dbReference type="EMBL" id="RNA00098.1"/>
    </source>
</evidence>
<dbReference type="InterPro" id="IPR005135">
    <property type="entry name" value="Endo/exonuclease/phosphatase"/>
</dbReference>
<feature type="domain" description="Endonuclease/exonuclease/phosphatase" evidence="2">
    <location>
        <begin position="339"/>
        <end position="458"/>
    </location>
</feature>
<reference evidence="3 4" key="1">
    <citation type="journal article" date="2018" name="Sci. Rep.">
        <title>Genomic signatures of local adaptation to the degree of environmental predictability in rotifers.</title>
        <authorList>
            <person name="Franch-Gras L."/>
            <person name="Hahn C."/>
            <person name="Garcia-Roger E.M."/>
            <person name="Carmona M.J."/>
            <person name="Serra M."/>
            <person name="Gomez A."/>
        </authorList>
    </citation>
    <scope>NUCLEOTIDE SEQUENCE [LARGE SCALE GENOMIC DNA]</scope>
    <source>
        <strain evidence="3">HYR1</strain>
    </source>
</reference>
<dbReference type="Proteomes" id="UP000276133">
    <property type="component" value="Unassembled WGS sequence"/>
</dbReference>
<dbReference type="Gene3D" id="3.60.10.10">
    <property type="entry name" value="Endonuclease/exonuclease/phosphatase"/>
    <property type="match status" value="1"/>
</dbReference>
<feature type="coiled-coil region" evidence="1">
    <location>
        <begin position="199"/>
        <end position="226"/>
    </location>
</feature>
<dbReference type="Pfam" id="PF14529">
    <property type="entry name" value="Exo_endo_phos_2"/>
    <property type="match status" value="1"/>
</dbReference>
<keyword evidence="3" id="KW-0695">RNA-directed DNA polymerase</keyword>
<dbReference type="GO" id="GO:0003964">
    <property type="term" value="F:RNA-directed DNA polymerase activity"/>
    <property type="evidence" value="ECO:0007669"/>
    <property type="project" value="UniProtKB-KW"/>
</dbReference>
<proteinExistence type="predicted"/>
<dbReference type="OrthoDB" id="410155at2759"/>
<protein>
    <submittedName>
        <fullName evidence="3">RNA-directed DNA polymerase from mobile element jockey-like</fullName>
    </submittedName>
</protein>
<dbReference type="AlphaFoldDB" id="A0A3M7PN75"/>
<organism evidence="3 4">
    <name type="scientific">Brachionus plicatilis</name>
    <name type="common">Marine rotifer</name>
    <name type="synonym">Brachionus muelleri</name>
    <dbReference type="NCBI Taxonomy" id="10195"/>
    <lineage>
        <taxon>Eukaryota</taxon>
        <taxon>Metazoa</taxon>
        <taxon>Spiralia</taxon>
        <taxon>Gnathifera</taxon>
        <taxon>Rotifera</taxon>
        <taxon>Eurotatoria</taxon>
        <taxon>Monogononta</taxon>
        <taxon>Pseudotrocha</taxon>
        <taxon>Ploima</taxon>
        <taxon>Brachionidae</taxon>
        <taxon>Brachionus</taxon>
    </lineage>
</organism>
<name>A0A3M7PN75_BRAPC</name>
<dbReference type="PANTHER" id="PTHR33273">
    <property type="entry name" value="DOMAIN-CONTAINING PROTEIN, PUTATIVE-RELATED"/>
    <property type="match status" value="1"/>
</dbReference>
<evidence type="ECO:0000256" key="1">
    <source>
        <dbReference type="SAM" id="Coils"/>
    </source>
</evidence>
<evidence type="ECO:0000259" key="2">
    <source>
        <dbReference type="Pfam" id="PF14529"/>
    </source>
</evidence>